<protein>
    <submittedName>
        <fullName evidence="2">Zinc dependent phospholipase C</fullName>
    </submittedName>
</protein>
<sequence length="191" mass="23071">MKIRTHCNMARLAMNEIEKKLNSYKLPLYKKIMFYIGTMEPDFSIKQFKYPHYYVKSSEYIYKQIEILKNKVEINGSFMYEFGKVVHYFNDFCCYVHRTGDAGNLQEHMVYERKINRYLLKKRKEIHMDIKDRGNIETYNNIVDTIETILIEYKTEEPSCQLDINKSIEISIVLYNFLNKGRNRYVQNVYS</sequence>
<evidence type="ECO:0000313" key="2">
    <source>
        <dbReference type="EMBL" id="SEW22936.1"/>
    </source>
</evidence>
<keyword evidence="3" id="KW-1185">Reference proteome</keyword>
<organism evidence="2 3">
    <name type="scientific">[Clostridium] fimetarium</name>
    <dbReference type="NCBI Taxonomy" id="99656"/>
    <lineage>
        <taxon>Bacteria</taxon>
        <taxon>Bacillati</taxon>
        <taxon>Bacillota</taxon>
        <taxon>Clostridia</taxon>
        <taxon>Lachnospirales</taxon>
        <taxon>Lachnospiraceae</taxon>
    </lineage>
</organism>
<dbReference type="GO" id="GO:0016788">
    <property type="term" value="F:hydrolase activity, acting on ester bonds"/>
    <property type="evidence" value="ECO:0007669"/>
    <property type="project" value="InterPro"/>
</dbReference>
<evidence type="ECO:0000313" key="3">
    <source>
        <dbReference type="Proteomes" id="UP000199701"/>
    </source>
</evidence>
<evidence type="ECO:0000259" key="1">
    <source>
        <dbReference type="Pfam" id="PF00882"/>
    </source>
</evidence>
<dbReference type="InterPro" id="IPR029002">
    <property type="entry name" value="PLPC/GPLD1"/>
</dbReference>
<dbReference type="OrthoDB" id="2878022at2"/>
<dbReference type="AlphaFoldDB" id="A0A1I0Q7G9"/>
<dbReference type="Pfam" id="PF00882">
    <property type="entry name" value="Zn_dep_PLPC"/>
    <property type="match status" value="1"/>
</dbReference>
<feature type="domain" description="Phospholipase C/D" evidence="1">
    <location>
        <begin position="5"/>
        <end position="159"/>
    </location>
</feature>
<dbReference type="STRING" id="99656.SAMN05421659_10765"/>
<reference evidence="2 3" key="1">
    <citation type="submission" date="2016-10" db="EMBL/GenBank/DDBJ databases">
        <authorList>
            <person name="de Groot N.N."/>
        </authorList>
    </citation>
    <scope>NUCLEOTIDE SEQUENCE [LARGE SCALE GENOMIC DNA]</scope>
    <source>
        <strain evidence="2 3">DSM 9179</strain>
    </source>
</reference>
<dbReference type="EMBL" id="FOJI01000007">
    <property type="protein sequence ID" value="SEW22936.1"/>
    <property type="molecule type" value="Genomic_DNA"/>
</dbReference>
<proteinExistence type="predicted"/>
<gene>
    <name evidence="2" type="ORF">SAMN05421659_10765</name>
</gene>
<name>A0A1I0Q7G9_9FIRM</name>
<dbReference type="InterPro" id="IPR008947">
    <property type="entry name" value="PLipase_C/P1_nuclease_dom_sf"/>
</dbReference>
<dbReference type="Proteomes" id="UP000199701">
    <property type="component" value="Unassembled WGS sequence"/>
</dbReference>
<dbReference type="RefSeq" id="WP_092453618.1">
    <property type="nucleotide sequence ID" value="NZ_FOJI01000007.1"/>
</dbReference>
<dbReference type="Gene3D" id="1.10.575.10">
    <property type="entry name" value="P1 Nuclease"/>
    <property type="match status" value="1"/>
</dbReference>
<accession>A0A1I0Q7G9</accession>